<accession>A0ACC1BGJ5</accession>
<reference evidence="2" key="1">
    <citation type="journal article" date="2023" name="G3 (Bethesda)">
        <title>Genome assembly and association tests identify interacting loci associated with vigor, precocity, and sex in interspecific pistachio rootstocks.</title>
        <authorList>
            <person name="Palmer W."/>
            <person name="Jacygrad E."/>
            <person name="Sagayaradj S."/>
            <person name="Cavanaugh K."/>
            <person name="Han R."/>
            <person name="Bertier L."/>
            <person name="Beede B."/>
            <person name="Kafkas S."/>
            <person name="Golino D."/>
            <person name="Preece J."/>
            <person name="Michelmore R."/>
        </authorList>
    </citation>
    <scope>NUCLEOTIDE SEQUENCE [LARGE SCALE GENOMIC DNA]</scope>
</reference>
<dbReference type="EMBL" id="CM047901">
    <property type="protein sequence ID" value="KAJ0097966.1"/>
    <property type="molecule type" value="Genomic_DNA"/>
</dbReference>
<keyword evidence="2" id="KW-1185">Reference proteome</keyword>
<evidence type="ECO:0000313" key="2">
    <source>
        <dbReference type="Proteomes" id="UP001164250"/>
    </source>
</evidence>
<protein>
    <submittedName>
        <fullName evidence="1">Uncharacterized protein</fullName>
    </submittedName>
</protein>
<sequence length="146" mass="17282">MPMFFSNATLLKFVLCFLLRASSFLIFLVPIILMRFLMSVFLTFNRSTSLNLFLFFFLQFFLFLPFFPFLLGLLSLPLELQITRVTINLRTNKEVGKAKKSKHHQFHRREHVNYNRVVYLDVVGASRHAKRYVSKNNQRNTTKKPS</sequence>
<name>A0ACC1BGJ5_9ROSI</name>
<comment type="caution">
    <text evidence="1">The sequence shown here is derived from an EMBL/GenBank/DDBJ whole genome shotgun (WGS) entry which is preliminary data.</text>
</comment>
<dbReference type="Proteomes" id="UP001164250">
    <property type="component" value="Chromosome 5"/>
</dbReference>
<organism evidence="1 2">
    <name type="scientific">Pistacia atlantica</name>
    <dbReference type="NCBI Taxonomy" id="434234"/>
    <lineage>
        <taxon>Eukaryota</taxon>
        <taxon>Viridiplantae</taxon>
        <taxon>Streptophyta</taxon>
        <taxon>Embryophyta</taxon>
        <taxon>Tracheophyta</taxon>
        <taxon>Spermatophyta</taxon>
        <taxon>Magnoliopsida</taxon>
        <taxon>eudicotyledons</taxon>
        <taxon>Gunneridae</taxon>
        <taxon>Pentapetalae</taxon>
        <taxon>rosids</taxon>
        <taxon>malvids</taxon>
        <taxon>Sapindales</taxon>
        <taxon>Anacardiaceae</taxon>
        <taxon>Pistacia</taxon>
    </lineage>
</organism>
<proteinExistence type="predicted"/>
<gene>
    <name evidence="1" type="ORF">Patl1_29134</name>
</gene>
<evidence type="ECO:0000313" key="1">
    <source>
        <dbReference type="EMBL" id="KAJ0097966.1"/>
    </source>
</evidence>